<protein>
    <submittedName>
        <fullName evidence="1">Uncharacterized protein</fullName>
    </submittedName>
</protein>
<evidence type="ECO:0000313" key="2">
    <source>
        <dbReference type="Proteomes" id="UP000774326"/>
    </source>
</evidence>
<dbReference type="EMBL" id="JAEUBG010000652">
    <property type="protein sequence ID" value="KAH3687737.1"/>
    <property type="molecule type" value="Genomic_DNA"/>
</dbReference>
<accession>A0A9P8QB22</accession>
<feature type="non-terminal residue" evidence="1">
    <location>
        <position position="1"/>
    </location>
</feature>
<keyword evidence="2" id="KW-1185">Reference proteome</keyword>
<reference evidence="1" key="1">
    <citation type="journal article" date="2021" name="Open Biol.">
        <title>Shared evolutionary footprints suggest mitochondrial oxidative damage underlies multiple complex I losses in fungi.</title>
        <authorList>
            <person name="Schikora-Tamarit M.A."/>
            <person name="Marcet-Houben M."/>
            <person name="Nosek J."/>
            <person name="Gabaldon T."/>
        </authorList>
    </citation>
    <scope>NUCLEOTIDE SEQUENCE</scope>
    <source>
        <strain evidence="1">CBS2887</strain>
    </source>
</reference>
<proteinExistence type="predicted"/>
<dbReference type="AlphaFoldDB" id="A0A9P8QB22"/>
<dbReference type="Proteomes" id="UP000774326">
    <property type="component" value="Unassembled WGS sequence"/>
</dbReference>
<reference evidence="1" key="2">
    <citation type="submission" date="2021-01" db="EMBL/GenBank/DDBJ databases">
        <authorList>
            <person name="Schikora-Tamarit M.A."/>
        </authorList>
    </citation>
    <scope>NUCLEOTIDE SEQUENCE</scope>
    <source>
        <strain evidence="1">CBS2887</strain>
    </source>
</reference>
<name>A0A9P8QB22_WICPI</name>
<gene>
    <name evidence="1" type="ORF">WICPIJ_001280</name>
</gene>
<organism evidence="1 2">
    <name type="scientific">Wickerhamomyces pijperi</name>
    <name type="common">Yeast</name>
    <name type="synonym">Pichia pijperi</name>
    <dbReference type="NCBI Taxonomy" id="599730"/>
    <lineage>
        <taxon>Eukaryota</taxon>
        <taxon>Fungi</taxon>
        <taxon>Dikarya</taxon>
        <taxon>Ascomycota</taxon>
        <taxon>Saccharomycotina</taxon>
        <taxon>Saccharomycetes</taxon>
        <taxon>Phaffomycetales</taxon>
        <taxon>Wickerhamomycetaceae</taxon>
        <taxon>Wickerhamomyces</taxon>
    </lineage>
</organism>
<comment type="caution">
    <text evidence="1">The sequence shown here is derived from an EMBL/GenBank/DDBJ whole genome shotgun (WGS) entry which is preliminary data.</text>
</comment>
<sequence length="66" mass="7401">VCWGGDGGRRVEAREVLAVRVVSDRHQSSVGDKMNRRPHGPDLLDLFYIQLLSCTGDLELVFSLNF</sequence>
<evidence type="ECO:0000313" key="1">
    <source>
        <dbReference type="EMBL" id="KAH3687737.1"/>
    </source>
</evidence>